<dbReference type="PANTHER" id="PTHR12357">
    <property type="entry name" value="YTH YT521-B HOMOLOGY DOMAIN-CONTAINING"/>
    <property type="match status" value="1"/>
</dbReference>
<dbReference type="GO" id="GO:0005737">
    <property type="term" value="C:cytoplasm"/>
    <property type="evidence" value="ECO:0007669"/>
    <property type="project" value="UniProtKB-SubCell"/>
</dbReference>
<name>A0A0L8FTM1_OCTBM</name>
<dbReference type="EMBL" id="KQ426792">
    <property type="protein sequence ID" value="KOF67750.1"/>
    <property type="molecule type" value="Genomic_DNA"/>
</dbReference>
<feature type="region of interest" description="Disordered" evidence="4">
    <location>
        <begin position="282"/>
        <end position="421"/>
    </location>
</feature>
<evidence type="ECO:0000313" key="7">
    <source>
        <dbReference type="EMBL" id="KOF67750.1"/>
    </source>
</evidence>
<dbReference type="CDD" id="cd21134">
    <property type="entry name" value="YTH"/>
    <property type="match status" value="1"/>
</dbReference>
<evidence type="ECO:0000256" key="3">
    <source>
        <dbReference type="ARBA" id="ARBA00022884"/>
    </source>
</evidence>
<dbReference type="STRING" id="37653.A0A0L8FTM1"/>
<dbReference type="GO" id="GO:1990247">
    <property type="term" value="F:N6-methyladenosine-containing RNA reader activity"/>
    <property type="evidence" value="ECO:0007669"/>
    <property type="project" value="TreeGrafter"/>
</dbReference>
<dbReference type="InterPro" id="IPR007275">
    <property type="entry name" value="YTH_domain"/>
</dbReference>
<evidence type="ECO:0000256" key="1">
    <source>
        <dbReference type="ARBA" id="ARBA00004496"/>
    </source>
</evidence>
<dbReference type="PANTHER" id="PTHR12357:SF89">
    <property type="entry name" value="YTH DOMAIN-CONTAINING FAMILY PROTEIN"/>
    <property type="match status" value="1"/>
</dbReference>
<keyword evidence="5" id="KW-1133">Transmembrane helix</keyword>
<dbReference type="AlphaFoldDB" id="A0A0L8FTM1"/>
<dbReference type="GO" id="GO:0061157">
    <property type="term" value="P:mRNA destabilization"/>
    <property type="evidence" value="ECO:0007669"/>
    <property type="project" value="TreeGrafter"/>
</dbReference>
<dbReference type="Pfam" id="PF04146">
    <property type="entry name" value="YTH"/>
    <property type="match status" value="1"/>
</dbReference>
<dbReference type="FunFam" id="3.10.590.10:FF:000001">
    <property type="entry name" value="YTH domain family 1, isoform CRA_a"/>
    <property type="match status" value="1"/>
</dbReference>
<protein>
    <recommendedName>
        <fullName evidence="6">YTH domain-containing protein</fullName>
    </recommendedName>
</protein>
<dbReference type="PROSITE" id="PS50882">
    <property type="entry name" value="YTH"/>
    <property type="match status" value="1"/>
</dbReference>
<feature type="compositionally biased region" description="Low complexity" evidence="4">
    <location>
        <begin position="361"/>
        <end position="372"/>
    </location>
</feature>
<keyword evidence="3" id="KW-0694">RNA-binding</keyword>
<organism evidence="7">
    <name type="scientific">Octopus bimaculoides</name>
    <name type="common">California two-spotted octopus</name>
    <dbReference type="NCBI Taxonomy" id="37653"/>
    <lineage>
        <taxon>Eukaryota</taxon>
        <taxon>Metazoa</taxon>
        <taxon>Spiralia</taxon>
        <taxon>Lophotrochozoa</taxon>
        <taxon>Mollusca</taxon>
        <taxon>Cephalopoda</taxon>
        <taxon>Coleoidea</taxon>
        <taxon>Octopodiformes</taxon>
        <taxon>Octopoda</taxon>
        <taxon>Incirrata</taxon>
        <taxon>Octopodidae</taxon>
        <taxon>Octopus</taxon>
    </lineage>
</organism>
<keyword evidence="5" id="KW-0472">Membrane</keyword>
<sequence>MLGYAIHIYIATSTSFSYTLCFMFSNFGAVTMFRQLIIWAGRCRSVSIQSHIRISFPRTLLWWLLLLIADSLSIAFLRQSELFYFIFVDDLDDCVSSAVPTGLKSRMSGEVAVYQRAKGQANQVANGSAKEVKNEDFDHYLHQPQQDSAYLRSCLQSNQGGYGTGPMSSPGVSDQFLPSYYNQPISFPYLGQGVGDATWSSGRDANVFPLGGYDYSSVFSGFGYAQFGWDYNGSDYWNNATRKDYYGTDMISSDGYGPMNGEQDRDTVNSVEQGLKGMSITGEKKLSDGVGNDSVQAGVIDGSIQVGPPGSAGPSPPQGPKKTSWAAVASQPARPQPQIKARAMPRAPMTSKCMDIGTWDNKNNNNSKQANQGRQVWSAPRRTMAAYNNSAPSGNSSPPSANVGNAGSLNGPPSSPSLPHPVLEKLRSVNQYNPKDFNLNPKGARFFIIKSYSEDDIHRSIKYNIWCSTEHGNKRLDGAYREREGKGPVYLFYSVNGSGHFCGMAQMMSPVDYSTNSGVWAQDKWKGQFEVKWIYVKDVPNSQLRHIRLENNENKPVTNSRDTQEVPPEKGKQVLKILHNFRHSTSIFDDFGHYEKRQEEDLTKKEPVAPLKSEVPMKKNNRPERRGAVSTNQRQKDSQVD</sequence>
<comment type="subcellular location">
    <subcellularLocation>
        <location evidence="1">Cytoplasm</location>
    </subcellularLocation>
</comment>
<feature type="region of interest" description="Disordered" evidence="4">
    <location>
        <begin position="550"/>
        <end position="569"/>
    </location>
</feature>
<reference evidence="7" key="1">
    <citation type="submission" date="2015-07" db="EMBL/GenBank/DDBJ databases">
        <title>MeaNS - Measles Nucleotide Surveillance Program.</title>
        <authorList>
            <person name="Tran T."/>
            <person name="Druce J."/>
        </authorList>
    </citation>
    <scope>NUCLEOTIDE SEQUENCE</scope>
    <source>
        <strain evidence="7">UCB-OBI-ISO-001</strain>
        <tissue evidence="7">Gonad</tissue>
    </source>
</reference>
<dbReference type="InterPro" id="IPR045168">
    <property type="entry name" value="YTH_prot"/>
</dbReference>
<proteinExistence type="predicted"/>
<evidence type="ECO:0000256" key="4">
    <source>
        <dbReference type="SAM" id="MobiDB-lite"/>
    </source>
</evidence>
<feature type="compositionally biased region" description="Basic and acidic residues" evidence="4">
    <location>
        <begin position="615"/>
        <end position="627"/>
    </location>
</feature>
<feature type="transmembrane region" description="Helical" evidence="5">
    <location>
        <begin position="16"/>
        <end position="39"/>
    </location>
</feature>
<accession>A0A0L8FTM1</accession>
<dbReference type="Gene3D" id="3.10.590.10">
    <property type="entry name" value="ph1033 like domains"/>
    <property type="match status" value="1"/>
</dbReference>
<feature type="domain" description="YTH" evidence="6">
    <location>
        <begin position="444"/>
        <end position="578"/>
    </location>
</feature>
<gene>
    <name evidence="7" type="ORF">OCBIM_22008891mg</name>
</gene>
<keyword evidence="2" id="KW-0963">Cytoplasm</keyword>
<feature type="compositionally biased region" description="Basic and acidic residues" evidence="4">
    <location>
        <begin position="598"/>
        <end position="607"/>
    </location>
</feature>
<evidence type="ECO:0000256" key="5">
    <source>
        <dbReference type="SAM" id="Phobius"/>
    </source>
</evidence>
<evidence type="ECO:0000259" key="6">
    <source>
        <dbReference type="PROSITE" id="PS50882"/>
    </source>
</evidence>
<feature type="transmembrane region" description="Helical" evidence="5">
    <location>
        <begin position="60"/>
        <end position="77"/>
    </location>
</feature>
<evidence type="ECO:0000256" key="2">
    <source>
        <dbReference type="ARBA" id="ARBA00022490"/>
    </source>
</evidence>
<feature type="region of interest" description="Disordered" evidence="4">
    <location>
        <begin position="598"/>
        <end position="641"/>
    </location>
</feature>
<keyword evidence="5" id="KW-0812">Transmembrane</keyword>
<dbReference type="GO" id="GO:0003729">
    <property type="term" value="F:mRNA binding"/>
    <property type="evidence" value="ECO:0007669"/>
    <property type="project" value="TreeGrafter"/>
</dbReference>
<dbReference type="OrthoDB" id="306690at2759"/>
<feature type="compositionally biased region" description="Low complexity" evidence="4">
    <location>
        <begin position="385"/>
        <end position="412"/>
    </location>
</feature>